<feature type="domain" description="Outer membrane protein beta-barrel" evidence="3">
    <location>
        <begin position="12"/>
        <end position="192"/>
    </location>
</feature>
<evidence type="ECO:0000256" key="1">
    <source>
        <dbReference type="ARBA" id="ARBA00022729"/>
    </source>
</evidence>
<comment type="caution">
    <text evidence="4">The sequence shown here is derived from an EMBL/GenBank/DDBJ whole genome shotgun (WGS) entry which is preliminary data.</text>
</comment>
<accession>A0A8J6LIA2</accession>
<evidence type="ECO:0000256" key="2">
    <source>
        <dbReference type="SAM" id="SignalP"/>
    </source>
</evidence>
<dbReference type="InterPro" id="IPR027385">
    <property type="entry name" value="Beta-barrel_OMP"/>
</dbReference>
<protein>
    <submittedName>
        <fullName evidence="4">Outer membrane beta-barrel protein</fullName>
    </submittedName>
</protein>
<gene>
    <name evidence="4" type="ORF">G5B42_02605</name>
</gene>
<keyword evidence="1 2" id="KW-0732">Signal</keyword>
<dbReference type="Proteomes" id="UP000657177">
    <property type="component" value="Unassembled WGS sequence"/>
</dbReference>
<evidence type="ECO:0000313" key="5">
    <source>
        <dbReference type="Proteomes" id="UP000657177"/>
    </source>
</evidence>
<organism evidence="4 5">
    <name type="scientific">Capillibacterium thermochitinicola</name>
    <dbReference type="NCBI Taxonomy" id="2699427"/>
    <lineage>
        <taxon>Bacteria</taxon>
        <taxon>Bacillati</taxon>
        <taxon>Bacillota</taxon>
        <taxon>Capillibacterium</taxon>
    </lineage>
</organism>
<dbReference type="SUPFAM" id="SSF56925">
    <property type="entry name" value="OMPA-like"/>
    <property type="match status" value="1"/>
</dbReference>
<dbReference type="InterPro" id="IPR011250">
    <property type="entry name" value="OMP/PagP_B-barrel"/>
</dbReference>
<feature type="signal peptide" evidence="2">
    <location>
        <begin position="1"/>
        <end position="24"/>
    </location>
</feature>
<name>A0A8J6LIA2_9FIRM</name>
<keyword evidence="5" id="KW-1185">Reference proteome</keyword>
<evidence type="ECO:0000313" key="4">
    <source>
        <dbReference type="EMBL" id="MBA2132436.1"/>
    </source>
</evidence>
<dbReference type="RefSeq" id="WP_181338887.1">
    <property type="nucleotide sequence ID" value="NZ_JAAKDE010000004.1"/>
</dbReference>
<dbReference type="Pfam" id="PF13505">
    <property type="entry name" value="OMP_b-brl"/>
    <property type="match status" value="1"/>
</dbReference>
<proteinExistence type="predicted"/>
<reference evidence="4" key="1">
    <citation type="submission" date="2020-06" db="EMBL/GenBank/DDBJ databases">
        <title>Novel chitinolytic bacterium.</title>
        <authorList>
            <person name="Ungkulpasvich U."/>
            <person name="Kosugi A."/>
            <person name="Uke A."/>
        </authorList>
    </citation>
    <scope>NUCLEOTIDE SEQUENCE</scope>
    <source>
        <strain evidence="4">UUS1-1</strain>
    </source>
</reference>
<feature type="chain" id="PRO_5035171795" evidence="2">
    <location>
        <begin position="25"/>
        <end position="192"/>
    </location>
</feature>
<evidence type="ECO:0000259" key="3">
    <source>
        <dbReference type="Pfam" id="PF13505"/>
    </source>
</evidence>
<dbReference type="AlphaFoldDB" id="A0A8J6LIA2"/>
<dbReference type="EMBL" id="JAAKDE010000004">
    <property type="protein sequence ID" value="MBA2132436.1"/>
    <property type="molecule type" value="Genomic_DNA"/>
</dbReference>
<sequence length="192" mass="20973">MRKVLRSLTIIVLLLVLSAGSALAGGVIKVGADVGGQVEIQGKVLGIVILEEKNDTETGISIGGEYFFDMNESLVVGVGVEYQLKRKNEGAEKGFNFVPLYVLGRYNVSPSFYFTGKVGYNLFQAEDLPEELKTKGGLFYGFGGGIIFADTLQLEILYSMNNGKIVLDEDIGVNYELIWNYSKIGVSIGYKF</sequence>